<dbReference type="AlphaFoldDB" id="A0A0A9AD47"/>
<organism evidence="1">
    <name type="scientific">Arundo donax</name>
    <name type="common">Giant reed</name>
    <name type="synonym">Donax arundinaceus</name>
    <dbReference type="NCBI Taxonomy" id="35708"/>
    <lineage>
        <taxon>Eukaryota</taxon>
        <taxon>Viridiplantae</taxon>
        <taxon>Streptophyta</taxon>
        <taxon>Embryophyta</taxon>
        <taxon>Tracheophyta</taxon>
        <taxon>Spermatophyta</taxon>
        <taxon>Magnoliopsida</taxon>
        <taxon>Liliopsida</taxon>
        <taxon>Poales</taxon>
        <taxon>Poaceae</taxon>
        <taxon>PACMAD clade</taxon>
        <taxon>Arundinoideae</taxon>
        <taxon>Arundineae</taxon>
        <taxon>Arundo</taxon>
    </lineage>
</organism>
<proteinExistence type="predicted"/>
<reference evidence="1" key="2">
    <citation type="journal article" date="2015" name="Data Brief">
        <title>Shoot transcriptome of the giant reed, Arundo donax.</title>
        <authorList>
            <person name="Barrero R.A."/>
            <person name="Guerrero F.D."/>
            <person name="Moolhuijzen P."/>
            <person name="Goolsby J.A."/>
            <person name="Tidwell J."/>
            <person name="Bellgard S.E."/>
            <person name="Bellgard M.I."/>
        </authorList>
    </citation>
    <scope>NUCLEOTIDE SEQUENCE</scope>
    <source>
        <tissue evidence="1">Shoot tissue taken approximately 20 cm above the soil surface</tissue>
    </source>
</reference>
<name>A0A0A9AD47_ARUDO</name>
<protein>
    <submittedName>
        <fullName evidence="1">Uncharacterized protein</fullName>
    </submittedName>
</protein>
<accession>A0A0A9AD47</accession>
<evidence type="ECO:0000313" key="1">
    <source>
        <dbReference type="EMBL" id="JAD46895.1"/>
    </source>
</evidence>
<dbReference type="EMBL" id="GBRH01251000">
    <property type="protein sequence ID" value="JAD46895.1"/>
    <property type="molecule type" value="Transcribed_RNA"/>
</dbReference>
<sequence>MNKHCETEGVCIYALFDNQTQSFPFTTSVLLIKQLSTCLFSEK</sequence>
<reference evidence="1" key="1">
    <citation type="submission" date="2014-09" db="EMBL/GenBank/DDBJ databases">
        <authorList>
            <person name="Magalhaes I.L.F."/>
            <person name="Oliveira U."/>
            <person name="Santos F.R."/>
            <person name="Vidigal T.H.D.A."/>
            <person name="Brescovit A.D."/>
            <person name="Santos A.J."/>
        </authorList>
    </citation>
    <scope>NUCLEOTIDE SEQUENCE</scope>
    <source>
        <tissue evidence="1">Shoot tissue taken approximately 20 cm above the soil surface</tissue>
    </source>
</reference>